<protein>
    <submittedName>
        <fullName evidence="2">Uncharacterized protein DUF4235</fullName>
    </submittedName>
</protein>
<dbReference type="RefSeq" id="WP_110472209.1">
    <property type="nucleotide sequence ID" value="NZ_QJSP01000019.1"/>
</dbReference>
<dbReference type="Pfam" id="PF14019">
    <property type="entry name" value="DUF4235"/>
    <property type="match status" value="1"/>
</dbReference>
<feature type="transmembrane region" description="Helical" evidence="1">
    <location>
        <begin position="53"/>
        <end position="73"/>
    </location>
</feature>
<name>A0A318RHY2_WILLI</name>
<keyword evidence="1" id="KW-1133">Transmembrane helix</keyword>
<sequence>MTTVSKTMYKPLSIATGVLGGLAATAVFGQVWKRIGDDDTKAPRPSDLNRSATEVFAAAALQGLIVGLVRAAIDRGTARGYKAVTHEDPT</sequence>
<proteinExistence type="predicted"/>
<organism evidence="2 3">
    <name type="scientific">Williamsia limnetica</name>
    <dbReference type="NCBI Taxonomy" id="882452"/>
    <lineage>
        <taxon>Bacteria</taxon>
        <taxon>Bacillati</taxon>
        <taxon>Actinomycetota</taxon>
        <taxon>Actinomycetes</taxon>
        <taxon>Mycobacteriales</taxon>
        <taxon>Nocardiaceae</taxon>
        <taxon>Williamsia</taxon>
    </lineage>
</organism>
<comment type="caution">
    <text evidence="2">The sequence shown here is derived from an EMBL/GenBank/DDBJ whole genome shotgun (WGS) entry which is preliminary data.</text>
</comment>
<dbReference type="OrthoDB" id="5244650at2"/>
<evidence type="ECO:0000313" key="3">
    <source>
        <dbReference type="Proteomes" id="UP000247591"/>
    </source>
</evidence>
<keyword evidence="1" id="KW-0472">Membrane</keyword>
<dbReference type="InterPro" id="IPR025329">
    <property type="entry name" value="DUF4235"/>
</dbReference>
<accession>A0A318RHY2</accession>
<dbReference type="EMBL" id="QJSP01000019">
    <property type="protein sequence ID" value="PYE12968.1"/>
    <property type="molecule type" value="Genomic_DNA"/>
</dbReference>
<evidence type="ECO:0000313" key="2">
    <source>
        <dbReference type="EMBL" id="PYE12968.1"/>
    </source>
</evidence>
<reference evidence="2 3" key="1">
    <citation type="submission" date="2018-06" db="EMBL/GenBank/DDBJ databases">
        <title>Genomic Encyclopedia of Type Strains, Phase IV (KMG-IV): sequencing the most valuable type-strain genomes for metagenomic binning, comparative biology and taxonomic classification.</title>
        <authorList>
            <person name="Goeker M."/>
        </authorList>
    </citation>
    <scope>NUCLEOTIDE SEQUENCE [LARGE SCALE GENOMIC DNA]</scope>
    <source>
        <strain evidence="2 3">DSM 45521</strain>
    </source>
</reference>
<dbReference type="Proteomes" id="UP000247591">
    <property type="component" value="Unassembled WGS sequence"/>
</dbReference>
<dbReference type="AlphaFoldDB" id="A0A318RHY2"/>
<keyword evidence="1" id="KW-0812">Transmembrane</keyword>
<keyword evidence="3" id="KW-1185">Reference proteome</keyword>
<gene>
    <name evidence="2" type="ORF">DFR67_11975</name>
</gene>
<evidence type="ECO:0000256" key="1">
    <source>
        <dbReference type="SAM" id="Phobius"/>
    </source>
</evidence>